<protein>
    <submittedName>
        <fullName evidence="2">UDP-glucuronate:glycolipid 2-beta-glucuronosyltransferase</fullName>
        <ecNumber evidence="2">2.4.1.264</ecNumber>
    </submittedName>
</protein>
<dbReference type="Gene3D" id="3.40.50.2000">
    <property type="entry name" value="Glycogen Phosphorylase B"/>
    <property type="match status" value="1"/>
</dbReference>
<evidence type="ECO:0000259" key="1">
    <source>
        <dbReference type="Pfam" id="PF22059"/>
    </source>
</evidence>
<keyword evidence="2" id="KW-0328">Glycosyltransferase</keyword>
<dbReference type="GO" id="GO:0016757">
    <property type="term" value="F:glycosyltransferase activity"/>
    <property type="evidence" value="ECO:0007669"/>
    <property type="project" value="UniProtKB-KW"/>
</dbReference>
<proteinExistence type="predicted"/>
<sequence>MKRAVLLTGHFPFQKRLPSMLWVSHHLRAARWHITHVTVGYSWLSKIFGDVRLTTLDGPPHHGIHHHVTNLTSIYSLPPIHPVKTNRAPINRLLELSFGLFTNHWRPLLRAPLSCADLVICESGPPVVLGPLLAEQAPQAAHIYRVSDDIRLLNGPDILLRAERDHGHFTRISTASPHIAARFADHPNVTIDPIGIPHTEIRVSTTDPYPTPRPGPVAVCAGTTLLDFPPLTRLAIARPQWQVHVLGRLRQTPPTLPNITWHGEQDFNTTLAYIAHADIGLAPYRNEPGGEYQTTNSNRILLYRRHRIAFAIRRYPQ</sequence>
<reference evidence="3" key="1">
    <citation type="journal article" date="2022" name="Microorganisms">
        <title>Beyond the ABCs#Discovery of Three New Plasmid Types in Rhodobacterales (RepQ, RepY, RepW).</title>
        <authorList>
            <person name="Freese H.M."/>
            <person name="Ringel V."/>
            <person name="Overmann J."/>
            <person name="Petersen J."/>
        </authorList>
    </citation>
    <scope>NUCLEOTIDE SEQUENCE [LARGE SCALE GENOMIC DNA]</scope>
    <source>
        <strain evidence="3">DSM 109990</strain>
        <plasmid evidence="3">pDSM109990_a</plasmid>
    </source>
</reference>
<evidence type="ECO:0000313" key="3">
    <source>
        <dbReference type="Proteomes" id="UP000831019"/>
    </source>
</evidence>
<keyword evidence="2" id="KW-0614">Plasmid</keyword>
<dbReference type="Proteomes" id="UP000831019">
    <property type="component" value="Plasmid pDSM109990_a"/>
</dbReference>
<keyword evidence="3" id="KW-1185">Reference proteome</keyword>
<accession>A0ABY3ZP37</accession>
<dbReference type="EC" id="2.4.1.264" evidence="2"/>
<geneLocation type="plasmid" evidence="2 3">
    <name>pDSM109990_a</name>
</geneLocation>
<dbReference type="EMBL" id="CP085145">
    <property type="protein sequence ID" value="UOA16427.1"/>
    <property type="molecule type" value="Genomic_DNA"/>
</dbReference>
<feature type="domain" description="Glucuronosyltransferase GumK N-terminal" evidence="1">
    <location>
        <begin position="6"/>
        <end position="166"/>
    </location>
</feature>
<gene>
    <name evidence="2" type="primary">gumK</name>
    <name evidence="2" type="ORF">DSM109990_03297</name>
</gene>
<keyword evidence="2" id="KW-0808">Transferase</keyword>
<dbReference type="Pfam" id="PF22059">
    <property type="entry name" value="GumK_N"/>
    <property type="match status" value="1"/>
</dbReference>
<dbReference type="InterPro" id="IPR054299">
    <property type="entry name" value="GumK_N"/>
</dbReference>
<evidence type="ECO:0000313" key="2">
    <source>
        <dbReference type="EMBL" id="UOA16427.1"/>
    </source>
</evidence>
<name>A0ABY3ZP37_9RHOB</name>
<dbReference type="RefSeq" id="WP_243263378.1">
    <property type="nucleotide sequence ID" value="NZ_CP085145.1"/>
</dbReference>
<organism evidence="2 3">
    <name type="scientific">Sulfitobacter dubius</name>
    <dbReference type="NCBI Taxonomy" id="218673"/>
    <lineage>
        <taxon>Bacteria</taxon>
        <taxon>Pseudomonadati</taxon>
        <taxon>Pseudomonadota</taxon>
        <taxon>Alphaproteobacteria</taxon>
        <taxon>Rhodobacterales</taxon>
        <taxon>Roseobacteraceae</taxon>
        <taxon>Sulfitobacter</taxon>
    </lineage>
</organism>
<dbReference type="Gene3D" id="3.40.50.11010">
    <property type="match status" value="1"/>
</dbReference>
<dbReference type="SUPFAM" id="SSF53756">
    <property type="entry name" value="UDP-Glycosyltransferase/glycogen phosphorylase"/>
    <property type="match status" value="1"/>
</dbReference>